<dbReference type="Proteomes" id="UP000002725">
    <property type="component" value="Chromosome"/>
</dbReference>
<proteinExistence type="inferred from homology"/>
<comment type="subunit">
    <text evidence="7">Homotrimer.</text>
</comment>
<dbReference type="PROSITE" id="PS00101">
    <property type="entry name" value="HEXAPEP_TRANSFERASES"/>
    <property type="match status" value="1"/>
</dbReference>
<dbReference type="CDD" id="cd03352">
    <property type="entry name" value="LbH_LpxD"/>
    <property type="match status" value="1"/>
</dbReference>
<dbReference type="InterPro" id="IPR007691">
    <property type="entry name" value="LpxD"/>
</dbReference>
<evidence type="ECO:0000256" key="8">
    <source>
        <dbReference type="SAM" id="Coils"/>
    </source>
</evidence>
<dbReference type="SUPFAM" id="SSF51161">
    <property type="entry name" value="Trimeric LpxA-like enzymes"/>
    <property type="match status" value="1"/>
</dbReference>
<dbReference type="Pfam" id="PF04613">
    <property type="entry name" value="LpxD"/>
    <property type="match status" value="1"/>
</dbReference>
<dbReference type="InterPro" id="IPR020573">
    <property type="entry name" value="UDP_GlcNAc_AcTrfase_non-rep"/>
</dbReference>
<keyword evidence="5 7" id="KW-0443">Lipid metabolism</keyword>
<feature type="domain" description="UDP-3-O-[3-hydroxymyristoyl] glucosamine N-acyltransferase non-repeat region" evidence="9">
    <location>
        <begin position="24"/>
        <end position="93"/>
    </location>
</feature>
<accession>B4S8X4</accession>
<evidence type="ECO:0000256" key="3">
    <source>
        <dbReference type="ARBA" id="ARBA00022679"/>
    </source>
</evidence>
<dbReference type="UniPathway" id="UPA00973"/>
<keyword evidence="11" id="KW-1185">Reference proteome</keyword>
<evidence type="ECO:0000259" key="9">
    <source>
        <dbReference type="Pfam" id="PF04613"/>
    </source>
</evidence>
<feature type="coiled-coil region" evidence="8">
    <location>
        <begin position="323"/>
        <end position="350"/>
    </location>
</feature>
<evidence type="ECO:0000256" key="1">
    <source>
        <dbReference type="ARBA" id="ARBA00022516"/>
    </source>
</evidence>
<gene>
    <name evidence="7" type="primary">lpxD</name>
    <name evidence="10" type="ordered locus">Paes_1491</name>
</gene>
<dbReference type="HAMAP" id="MF_00523">
    <property type="entry name" value="LpxD"/>
    <property type="match status" value="1"/>
</dbReference>
<dbReference type="GO" id="GO:0009245">
    <property type="term" value="P:lipid A biosynthetic process"/>
    <property type="evidence" value="ECO:0007669"/>
    <property type="project" value="UniProtKB-UniRule"/>
</dbReference>
<dbReference type="NCBIfam" id="NF002060">
    <property type="entry name" value="PRK00892.1"/>
    <property type="match status" value="1"/>
</dbReference>
<dbReference type="NCBIfam" id="TIGR01853">
    <property type="entry name" value="lipid_A_lpxD"/>
    <property type="match status" value="1"/>
</dbReference>
<keyword evidence="2 7" id="KW-0441">Lipid A biosynthesis</keyword>
<evidence type="ECO:0000256" key="6">
    <source>
        <dbReference type="ARBA" id="ARBA00023315"/>
    </source>
</evidence>
<protein>
    <recommendedName>
        <fullName evidence="7">UDP-3-O-acylglucosamine N-acyltransferase</fullName>
        <ecNumber evidence="7">2.3.1.191</ecNumber>
    </recommendedName>
</protein>
<dbReference type="Gene3D" id="2.160.10.10">
    <property type="entry name" value="Hexapeptide repeat proteins"/>
    <property type="match status" value="1"/>
</dbReference>
<dbReference type="EC" id="2.3.1.191" evidence="7"/>
<keyword evidence="3 7" id="KW-0808">Transferase</keyword>
<dbReference type="Pfam" id="PF00132">
    <property type="entry name" value="Hexapep"/>
    <property type="match status" value="2"/>
</dbReference>
<feature type="active site" description="Proton acceptor" evidence="7">
    <location>
        <position position="246"/>
    </location>
</feature>
<dbReference type="STRING" id="290512.Paes_1491"/>
<dbReference type="InterPro" id="IPR011004">
    <property type="entry name" value="Trimer_LpxA-like_sf"/>
</dbReference>
<comment type="function">
    <text evidence="7">Catalyzes the N-acylation of UDP-3-O-acylglucosamine using 3-hydroxyacyl-ACP as the acyl donor. Is involved in the biosynthesis of lipid A, a phosphorylated glycolipid that anchors the lipopolysaccharide to the outer membrane of the cell.</text>
</comment>
<reference evidence="10" key="1">
    <citation type="submission" date="2008-06" db="EMBL/GenBank/DDBJ databases">
        <title>Complete sequence of chromosome of Prosthecochloris aestuarii DSM 271.</title>
        <authorList>
            <consortium name="US DOE Joint Genome Institute"/>
            <person name="Lucas S."/>
            <person name="Copeland A."/>
            <person name="Lapidus A."/>
            <person name="Glavina del Rio T."/>
            <person name="Dalin E."/>
            <person name="Tice H."/>
            <person name="Bruce D."/>
            <person name="Goodwin L."/>
            <person name="Pitluck S."/>
            <person name="Schmutz J."/>
            <person name="Larimer F."/>
            <person name="Land M."/>
            <person name="Hauser L."/>
            <person name="Kyrpides N."/>
            <person name="Anderson I."/>
            <person name="Liu Z."/>
            <person name="Li T."/>
            <person name="Zhao F."/>
            <person name="Overmann J."/>
            <person name="Bryant D.A."/>
            <person name="Richardson P."/>
        </authorList>
    </citation>
    <scope>NUCLEOTIDE SEQUENCE [LARGE SCALE GENOMIC DNA]</scope>
    <source>
        <strain evidence="10">DSM 271</strain>
    </source>
</reference>
<organism evidence="10 11">
    <name type="scientific">Prosthecochloris aestuarii (strain DSM 271 / SK 413)</name>
    <dbReference type="NCBI Taxonomy" id="290512"/>
    <lineage>
        <taxon>Bacteria</taxon>
        <taxon>Pseudomonadati</taxon>
        <taxon>Chlorobiota</taxon>
        <taxon>Chlorobiia</taxon>
        <taxon>Chlorobiales</taxon>
        <taxon>Chlorobiaceae</taxon>
        <taxon>Prosthecochloris</taxon>
    </lineage>
</organism>
<dbReference type="GO" id="GO:0016410">
    <property type="term" value="F:N-acyltransferase activity"/>
    <property type="evidence" value="ECO:0007669"/>
    <property type="project" value="InterPro"/>
</dbReference>
<sequence>MNVFDLQTFLQQFFDHVDLVGDGDVAITGPARIEQASKGNVTFVANEKYSKYISTTKASLLIVSRQMPVDQYSDRLTFLKVKDPYTAFVFILKKFAAPRRLASPGIAPTAVVGSNVSMGSNVSIGDYAVIGDGCTIGDNAIIAPHCVLMDGVSLGDGCMLFPHVVCYDAVRIGNRVTLHSGVVIGADGFGFAPQSDGSYIKIPQMGIVEIGDDVEVGANTTIDRATMGSTVVEHGAKIDNLVQIGHNCRIGNDTVIASQTGVSGSVSIGSQCMIGGQVGMAGHLSLADHTQVAAKAGITKSFTRPGQVLRGYPAQTMKEQLRQEVLIRNLDRMKTRLKELEAEFESIRNGENPSLSL</sequence>
<name>B4S8X4_PROA2</name>
<evidence type="ECO:0000313" key="11">
    <source>
        <dbReference type="Proteomes" id="UP000002725"/>
    </source>
</evidence>
<dbReference type="eggNOG" id="COG1044">
    <property type="taxonomic scope" value="Bacteria"/>
</dbReference>
<comment type="similarity">
    <text evidence="7">Belongs to the transferase hexapeptide repeat family. LpxD subfamily.</text>
</comment>
<comment type="pathway">
    <text evidence="7">Bacterial outer membrane biogenesis; LPS lipid A biosynthesis.</text>
</comment>
<keyword evidence="8" id="KW-0175">Coiled coil</keyword>
<dbReference type="EMBL" id="CP001108">
    <property type="protein sequence ID" value="ACF46511.1"/>
    <property type="molecule type" value="Genomic_DNA"/>
</dbReference>
<dbReference type="GO" id="GO:0016020">
    <property type="term" value="C:membrane"/>
    <property type="evidence" value="ECO:0007669"/>
    <property type="project" value="GOC"/>
</dbReference>
<dbReference type="PANTHER" id="PTHR43378:SF2">
    <property type="entry name" value="UDP-3-O-ACYLGLUCOSAMINE N-ACYLTRANSFERASE 1, MITOCHONDRIAL-RELATED"/>
    <property type="match status" value="1"/>
</dbReference>
<evidence type="ECO:0000256" key="7">
    <source>
        <dbReference type="HAMAP-Rule" id="MF_00523"/>
    </source>
</evidence>
<dbReference type="Gene3D" id="3.40.1390.10">
    <property type="entry name" value="MurE/MurF, N-terminal domain"/>
    <property type="match status" value="1"/>
</dbReference>
<keyword evidence="1 7" id="KW-0444">Lipid biosynthesis</keyword>
<dbReference type="InterPro" id="IPR001451">
    <property type="entry name" value="Hexapep"/>
</dbReference>
<keyword evidence="6 7" id="KW-0012">Acyltransferase</keyword>
<dbReference type="HOGENOM" id="CLU_049865_0_0_10"/>
<keyword evidence="4 7" id="KW-0677">Repeat</keyword>
<dbReference type="AlphaFoldDB" id="B4S8X4"/>
<dbReference type="PANTHER" id="PTHR43378">
    <property type="entry name" value="UDP-3-O-ACYLGLUCOSAMINE N-ACYLTRANSFERASE"/>
    <property type="match status" value="1"/>
</dbReference>
<comment type="catalytic activity">
    <reaction evidence="7">
        <text>a UDP-3-O-[(3R)-3-hydroxyacyl]-alpha-D-glucosamine + a (3R)-hydroxyacyl-[ACP] = a UDP-2-N,3-O-bis[(3R)-3-hydroxyacyl]-alpha-D-glucosamine + holo-[ACP] + H(+)</text>
        <dbReference type="Rhea" id="RHEA:53836"/>
        <dbReference type="Rhea" id="RHEA-COMP:9685"/>
        <dbReference type="Rhea" id="RHEA-COMP:9945"/>
        <dbReference type="ChEBI" id="CHEBI:15378"/>
        <dbReference type="ChEBI" id="CHEBI:64479"/>
        <dbReference type="ChEBI" id="CHEBI:78827"/>
        <dbReference type="ChEBI" id="CHEBI:137740"/>
        <dbReference type="ChEBI" id="CHEBI:137748"/>
        <dbReference type="EC" id="2.3.1.191"/>
    </reaction>
</comment>
<dbReference type="InterPro" id="IPR018357">
    <property type="entry name" value="Hexapep_transf_CS"/>
</dbReference>
<evidence type="ECO:0000313" key="10">
    <source>
        <dbReference type="EMBL" id="ACF46511.1"/>
    </source>
</evidence>
<evidence type="ECO:0000256" key="2">
    <source>
        <dbReference type="ARBA" id="ARBA00022556"/>
    </source>
</evidence>
<evidence type="ECO:0000256" key="4">
    <source>
        <dbReference type="ARBA" id="ARBA00022737"/>
    </source>
</evidence>
<evidence type="ECO:0000256" key="5">
    <source>
        <dbReference type="ARBA" id="ARBA00023098"/>
    </source>
</evidence>
<dbReference type="RefSeq" id="WP_012506044.1">
    <property type="nucleotide sequence ID" value="NC_011059.1"/>
</dbReference>
<dbReference type="KEGG" id="paa:Paes_1491"/>
<dbReference type="GO" id="GO:0103118">
    <property type="term" value="F:UDP-3-O-[(3R)-3-hydroxyacyl]-glucosamine N-acyltransferase activity"/>
    <property type="evidence" value="ECO:0007669"/>
    <property type="project" value="UniProtKB-EC"/>
</dbReference>